<dbReference type="GO" id="GO:0005886">
    <property type="term" value="C:plasma membrane"/>
    <property type="evidence" value="ECO:0000318"/>
    <property type="project" value="GO_Central"/>
</dbReference>
<evidence type="ECO:0000256" key="8">
    <source>
        <dbReference type="ARBA" id="ARBA00023065"/>
    </source>
</evidence>
<gene>
    <name evidence="18" type="primary">cnnm3.L</name>
</gene>
<evidence type="ECO:0000313" key="17">
    <source>
        <dbReference type="Proteomes" id="UP000186698"/>
    </source>
</evidence>
<reference evidence="18" key="1">
    <citation type="submission" date="2025-08" db="UniProtKB">
        <authorList>
            <consortium name="RefSeq"/>
        </authorList>
    </citation>
    <scope>IDENTIFICATION</scope>
    <source>
        <strain evidence="18">J_2021</strain>
        <tissue evidence="18">Erythrocytes</tissue>
    </source>
</reference>
<dbReference type="SUPFAM" id="SSF54631">
    <property type="entry name" value="CBS-domain pair"/>
    <property type="match status" value="1"/>
</dbReference>
<evidence type="ECO:0000313" key="18">
    <source>
        <dbReference type="RefSeq" id="XP_041441519.1"/>
    </source>
</evidence>
<feature type="transmembrane region" description="Helical" evidence="13">
    <location>
        <begin position="319"/>
        <end position="344"/>
    </location>
</feature>
<dbReference type="Pfam" id="PF00571">
    <property type="entry name" value="CBS"/>
    <property type="match status" value="1"/>
</dbReference>
<dbReference type="Pfam" id="PF25511">
    <property type="entry name" value="Ig_CNNM4_N"/>
    <property type="match status" value="1"/>
</dbReference>
<keyword evidence="17" id="KW-1185">Reference proteome</keyword>
<dbReference type="Gene3D" id="3.10.580.10">
    <property type="entry name" value="CBS-domain"/>
    <property type="match status" value="1"/>
</dbReference>
<feature type="region of interest" description="Disordered" evidence="14">
    <location>
        <begin position="834"/>
        <end position="864"/>
    </location>
</feature>
<dbReference type="Pfam" id="PF01595">
    <property type="entry name" value="CNNM"/>
    <property type="match status" value="1"/>
</dbReference>
<evidence type="ECO:0000256" key="5">
    <source>
        <dbReference type="ARBA" id="ARBA00022692"/>
    </source>
</evidence>
<dbReference type="CTD" id="108711566"/>
<proteinExistence type="inferred from homology"/>
<evidence type="ECO:0000259" key="15">
    <source>
        <dbReference type="PROSITE" id="PS51371"/>
    </source>
</evidence>
<dbReference type="PANTHER" id="PTHR12064:SF27">
    <property type="entry name" value="METAL TRANSPORTER CNNM3"/>
    <property type="match status" value="1"/>
</dbReference>
<evidence type="ECO:0000256" key="6">
    <source>
        <dbReference type="ARBA" id="ARBA00022737"/>
    </source>
</evidence>
<dbReference type="Proteomes" id="UP000186698">
    <property type="component" value="Chromosome 3L"/>
</dbReference>
<keyword evidence="8" id="KW-0406">Ion transport</keyword>
<feature type="domain" description="CBS" evidence="15">
    <location>
        <begin position="520"/>
        <end position="586"/>
    </location>
</feature>
<keyword evidence="3" id="KW-0813">Transport</keyword>
<dbReference type="PROSITE" id="PS51371">
    <property type="entry name" value="CBS"/>
    <property type="match status" value="1"/>
</dbReference>
<evidence type="ECO:0000256" key="9">
    <source>
        <dbReference type="ARBA" id="ARBA00023122"/>
    </source>
</evidence>
<keyword evidence="6" id="KW-0677">Repeat</keyword>
<keyword evidence="9 11" id="KW-0129">CBS domain</keyword>
<evidence type="ECO:0000256" key="13">
    <source>
        <dbReference type="RuleBase" id="RU369091"/>
    </source>
</evidence>
<dbReference type="CDD" id="cd04590">
    <property type="entry name" value="CBS_pair_CorC_HlyC_assoc"/>
    <property type="match status" value="1"/>
</dbReference>
<protein>
    <recommendedName>
        <fullName evidence="13">Metal transporter</fullName>
    </recommendedName>
</protein>
<feature type="transmembrane region" description="Helical" evidence="13">
    <location>
        <begin position="381"/>
        <end position="403"/>
    </location>
</feature>
<dbReference type="Pfam" id="PF25562">
    <property type="entry name" value="CNBH_CNNM2_C"/>
    <property type="match status" value="1"/>
</dbReference>
<dbReference type="FunFam" id="3.10.580.10:FF:000001">
    <property type="entry name" value="Putative metal transporter CNNM3 isoform 2"/>
    <property type="match status" value="1"/>
</dbReference>
<evidence type="ECO:0000256" key="10">
    <source>
        <dbReference type="ARBA" id="ARBA00023136"/>
    </source>
</evidence>
<dbReference type="RefSeq" id="XP_041441519.1">
    <property type="nucleotide sequence ID" value="XM_041585585.1"/>
</dbReference>
<evidence type="ECO:0000256" key="7">
    <source>
        <dbReference type="ARBA" id="ARBA00022989"/>
    </source>
</evidence>
<dbReference type="InterPro" id="IPR046342">
    <property type="entry name" value="CBS_dom_sf"/>
</dbReference>
<comment type="subcellular location">
    <subcellularLocation>
        <location evidence="1 13">Cell membrane</location>
        <topology evidence="1 13">Multi-pass membrane protein</topology>
    </subcellularLocation>
</comment>
<dbReference type="InterPro" id="IPR057492">
    <property type="entry name" value="Ig_CNNM1/2/4_N"/>
</dbReference>
<feature type="transmembrane region" description="Helical" evidence="13">
    <location>
        <begin position="258"/>
        <end position="277"/>
    </location>
</feature>
<name>A0A8J1MIE2_XENLA</name>
<dbReference type="GO" id="GO:0022857">
    <property type="term" value="F:transmembrane transporter activity"/>
    <property type="evidence" value="ECO:0000318"/>
    <property type="project" value="GO_Central"/>
</dbReference>
<dbReference type="AlphaFoldDB" id="A0A8J1MIE2"/>
<comment type="function">
    <text evidence="13">Metal transporter.</text>
</comment>
<feature type="non-terminal residue" evidence="18">
    <location>
        <position position="1"/>
    </location>
</feature>
<dbReference type="GO" id="GO:0006811">
    <property type="term" value="P:monoatomic ion transport"/>
    <property type="evidence" value="ECO:0007669"/>
    <property type="project" value="UniProtKB-KW"/>
</dbReference>
<keyword evidence="4" id="KW-1003">Cell membrane</keyword>
<evidence type="ECO:0000256" key="11">
    <source>
        <dbReference type="PROSITE-ProRule" id="PRU00703"/>
    </source>
</evidence>
<feature type="domain" description="CNNM transmembrane" evidence="16">
    <location>
        <begin position="256"/>
        <end position="437"/>
    </location>
</feature>
<dbReference type="InterPro" id="IPR044751">
    <property type="entry name" value="Ion_transp-like_CBS"/>
</dbReference>
<evidence type="ECO:0000256" key="1">
    <source>
        <dbReference type="ARBA" id="ARBA00004651"/>
    </source>
</evidence>
<sequence>TFHSFFCPCLQLPTVWPRPLPHLPLLIGSRYSFRFSLGGRRRRLTPDWLSCQRHRRGCSASSNMAVAVVGLLLLAGFGDTLVGSAHVDDNVEARVLGLRLEEGAGVSMSGGVIRARPGSSFRLRLYGSGLRNDTWPWVSIGSPGNNTCSPGSDSPLQLLQEFRVCGEHSGLVTVRAENESEGRGLMYPLCTRKGNSWAPFPGGDTLITVLGVGEEEEKPPWRGDEHQCSLGSFNSRLFTFRDEAPSVEPPETDARPYLSSWLLALLIVLCVLLSGLLRGLQLSTLALEPPELGLLRDWGTPSERHGATRLDPLRTRWGGYTLISMLALCCLTNSAVAVLLYHAIGSLPAAIFSAAGLLLLAGEALPAAVSSRWGPVLAPKCLWLTHFFLLLAGLLSFPLSWLLEAVFGQDPSCCRLRVRILEMARCGDPYSELVRDEFSKGALRNRTVEDIVTPVGKCFMLPSDAFLDFNTMSSIMESGYTRIPVYENERSNIVDILYVKDLAFVDPQDCTPLSTITRFYSHPVHFVFSDTKLDAVLEEFKKGKSHMAIVQKVNNEGEGDPFYEVMGLVTLEDVIEEIIKSEILDESEDCMHKVKKKRQPAQPILIPRGGDDLSFFRSSEAEQKVKISPQLLLATQRFLTQEVDLFGTSRVSEKALLNLLKFPGVTQEVKFDDSDRLSPEHFLYLRSQPVDYFILILQGRVQVEIGKEGLKFENGAFTYYGVAALSPCLLGHQSPGIQNSPSDSSFYYPDYTVRALSDLQIVKVSRLQYLNAVRNSNSHTTTQSPDSMELKILPNSQTQLLNTRNMESESSKEKPTDIWPQNAGEEVMKEECLSDPPYHASEPGTLSLPPPQGPVTIAESIIMS</sequence>
<evidence type="ECO:0000259" key="16">
    <source>
        <dbReference type="PROSITE" id="PS51846"/>
    </source>
</evidence>
<dbReference type="KEGG" id="xla:108711566"/>
<dbReference type="InterPro" id="IPR000644">
    <property type="entry name" value="CBS_dom"/>
</dbReference>
<feature type="transmembrane region" description="Helical" evidence="13">
    <location>
        <begin position="350"/>
        <end position="369"/>
    </location>
</feature>
<comment type="similarity">
    <text evidence="2 13">Belongs to the ACDP family.</text>
</comment>
<evidence type="ECO:0000256" key="2">
    <source>
        <dbReference type="ARBA" id="ARBA00010484"/>
    </source>
</evidence>
<dbReference type="InterPro" id="IPR045095">
    <property type="entry name" value="ACDP"/>
</dbReference>
<accession>A0A8J1MIE2</accession>
<evidence type="ECO:0000256" key="12">
    <source>
        <dbReference type="PROSITE-ProRule" id="PRU01193"/>
    </source>
</evidence>
<dbReference type="InterPro" id="IPR002550">
    <property type="entry name" value="CNNM"/>
</dbReference>
<dbReference type="OrthoDB" id="5353557at2759"/>
<keyword evidence="7 12" id="KW-1133">Transmembrane helix</keyword>
<dbReference type="GeneID" id="108711566"/>
<evidence type="ECO:0000256" key="14">
    <source>
        <dbReference type="SAM" id="MobiDB-lite"/>
    </source>
</evidence>
<dbReference type="GO" id="GO:0010960">
    <property type="term" value="P:magnesium ion homeostasis"/>
    <property type="evidence" value="ECO:0000318"/>
    <property type="project" value="GO_Central"/>
</dbReference>
<dbReference type="PROSITE" id="PS51846">
    <property type="entry name" value="CNNM"/>
    <property type="match status" value="1"/>
</dbReference>
<evidence type="ECO:0000256" key="4">
    <source>
        <dbReference type="ARBA" id="ARBA00022475"/>
    </source>
</evidence>
<dbReference type="PANTHER" id="PTHR12064">
    <property type="entry name" value="METAL TRANSPORTER CNNM"/>
    <property type="match status" value="1"/>
</dbReference>
<keyword evidence="10 12" id="KW-0472">Membrane</keyword>
<evidence type="ECO:0000256" key="3">
    <source>
        <dbReference type="ARBA" id="ARBA00022448"/>
    </source>
</evidence>
<organism evidence="17 18">
    <name type="scientific">Xenopus laevis</name>
    <name type="common">African clawed frog</name>
    <dbReference type="NCBI Taxonomy" id="8355"/>
    <lineage>
        <taxon>Eukaryota</taxon>
        <taxon>Metazoa</taxon>
        <taxon>Chordata</taxon>
        <taxon>Craniata</taxon>
        <taxon>Vertebrata</taxon>
        <taxon>Euteleostomi</taxon>
        <taxon>Amphibia</taxon>
        <taxon>Batrachia</taxon>
        <taxon>Anura</taxon>
        <taxon>Pipoidea</taxon>
        <taxon>Pipidae</taxon>
        <taxon>Xenopodinae</taxon>
        <taxon>Xenopus</taxon>
        <taxon>Xenopus</taxon>
    </lineage>
</organism>
<keyword evidence="5 12" id="KW-0812">Transmembrane</keyword>